<dbReference type="EMBL" id="FNXT01000314">
    <property type="protein sequence ID" value="SZX63409.1"/>
    <property type="molecule type" value="Genomic_DNA"/>
</dbReference>
<name>A0A383VF51_TETOB</name>
<evidence type="ECO:0000313" key="2">
    <source>
        <dbReference type="Proteomes" id="UP000256970"/>
    </source>
</evidence>
<protein>
    <submittedName>
        <fullName evidence="1">Uncharacterized protein</fullName>
    </submittedName>
</protein>
<evidence type="ECO:0000313" key="1">
    <source>
        <dbReference type="EMBL" id="SZX63409.1"/>
    </source>
</evidence>
<accession>A0A383VF51</accession>
<sequence length="253" mass="25668">MEGQQLPWFKTPDVSKRLLNPFVSPGGPPAVSGSAVSNRQSVSEFHEQAAAAMAGLAAAVQQGLAQQQGGHQLSDAQLAAALDASDLHMPYYGGTALQQPLLLTQHPQQLQQQVFAGQSMTATAAATAGPAAAAAAYRQQQQQQQTSGPPASIALLASHREAAAVQQSQGPAAAAPPAVWAGNKPAAAAAAAAAAAGGGGVLQPGQEVLVTLQLFESGLDSRRQVMQELQAVKGTPATVLPAKHAVCASVAWR</sequence>
<dbReference type="Proteomes" id="UP000256970">
    <property type="component" value="Unassembled WGS sequence"/>
</dbReference>
<reference evidence="1 2" key="1">
    <citation type="submission" date="2016-10" db="EMBL/GenBank/DDBJ databases">
        <authorList>
            <person name="Cai Z."/>
        </authorList>
    </citation>
    <scope>NUCLEOTIDE SEQUENCE [LARGE SCALE GENOMIC DNA]</scope>
</reference>
<gene>
    <name evidence="1" type="ORF">BQ4739_LOCUS3958</name>
</gene>
<proteinExistence type="predicted"/>
<dbReference type="AlphaFoldDB" id="A0A383VF51"/>
<keyword evidence="2" id="KW-1185">Reference proteome</keyword>
<organism evidence="1 2">
    <name type="scientific">Tetradesmus obliquus</name>
    <name type="common">Green alga</name>
    <name type="synonym">Acutodesmus obliquus</name>
    <dbReference type="NCBI Taxonomy" id="3088"/>
    <lineage>
        <taxon>Eukaryota</taxon>
        <taxon>Viridiplantae</taxon>
        <taxon>Chlorophyta</taxon>
        <taxon>core chlorophytes</taxon>
        <taxon>Chlorophyceae</taxon>
        <taxon>CS clade</taxon>
        <taxon>Sphaeropleales</taxon>
        <taxon>Scenedesmaceae</taxon>
        <taxon>Tetradesmus</taxon>
    </lineage>
</organism>